<dbReference type="EMBL" id="CAXKWB010082902">
    <property type="protein sequence ID" value="CAL4207546.1"/>
    <property type="molecule type" value="Genomic_DNA"/>
</dbReference>
<dbReference type="GO" id="GO:0003676">
    <property type="term" value="F:nucleic acid binding"/>
    <property type="evidence" value="ECO:0007669"/>
    <property type="project" value="InterPro"/>
</dbReference>
<dbReference type="GO" id="GO:0008408">
    <property type="term" value="F:3'-5' exonuclease activity"/>
    <property type="evidence" value="ECO:0007669"/>
    <property type="project" value="InterPro"/>
</dbReference>
<dbReference type="SUPFAM" id="SSF53098">
    <property type="entry name" value="Ribonuclease H-like"/>
    <property type="match status" value="1"/>
</dbReference>
<protein>
    <recommendedName>
        <fullName evidence="1">3'-5' exonuclease domain-containing protein</fullName>
    </recommendedName>
</protein>
<feature type="domain" description="3'-5' exonuclease" evidence="1">
    <location>
        <begin position="190"/>
        <end position="379"/>
    </location>
</feature>
<dbReference type="InterPro" id="IPR002562">
    <property type="entry name" value="3'-5'_exonuclease_dom"/>
</dbReference>
<dbReference type="AlphaFoldDB" id="A0AAV2SIW0"/>
<evidence type="ECO:0000313" key="3">
    <source>
        <dbReference type="Proteomes" id="UP001497623"/>
    </source>
</evidence>
<accession>A0AAV2SIW0</accession>
<dbReference type="InterPro" id="IPR036397">
    <property type="entry name" value="RNaseH_sf"/>
</dbReference>
<proteinExistence type="predicted"/>
<reference evidence="2 3" key="1">
    <citation type="submission" date="2024-05" db="EMBL/GenBank/DDBJ databases">
        <authorList>
            <person name="Wallberg A."/>
        </authorList>
    </citation>
    <scope>NUCLEOTIDE SEQUENCE [LARGE SCALE GENOMIC DNA]</scope>
</reference>
<name>A0AAV2SIW0_MEGNR</name>
<keyword evidence="3" id="KW-1185">Reference proteome</keyword>
<dbReference type="InterPro" id="IPR052144">
    <property type="entry name" value="piRNA_biogenesis_EXD1"/>
</dbReference>
<dbReference type="Pfam" id="PF01612">
    <property type="entry name" value="DNA_pol_A_exo1"/>
    <property type="match status" value="1"/>
</dbReference>
<dbReference type="Gene3D" id="3.30.420.10">
    <property type="entry name" value="Ribonuclease H-like superfamily/Ribonuclease H"/>
    <property type="match status" value="1"/>
</dbReference>
<evidence type="ECO:0000313" key="2">
    <source>
        <dbReference type="EMBL" id="CAL4207546.1"/>
    </source>
</evidence>
<dbReference type="PANTHER" id="PTHR46628:SF1">
    <property type="entry name" value="PIRNA BIOGENESIS PROTEIN EXD1"/>
    <property type="match status" value="1"/>
</dbReference>
<dbReference type="GO" id="GO:0034587">
    <property type="term" value="P:piRNA processing"/>
    <property type="evidence" value="ECO:0007669"/>
    <property type="project" value="TreeGrafter"/>
</dbReference>
<evidence type="ECO:0000259" key="1">
    <source>
        <dbReference type="SMART" id="SM00474"/>
    </source>
</evidence>
<dbReference type="PANTHER" id="PTHR46628">
    <property type="entry name" value="PIRNA BIOGENESIS PROTEIN EXD1"/>
    <property type="match status" value="1"/>
</dbReference>
<gene>
    <name evidence="2" type="ORF">MNOR_LOCUS38091</name>
</gene>
<comment type="caution">
    <text evidence="2">The sequence shown here is derived from an EMBL/GenBank/DDBJ whole genome shotgun (WGS) entry which is preliminary data.</text>
</comment>
<dbReference type="GO" id="GO:1990923">
    <property type="term" value="C:PET complex"/>
    <property type="evidence" value="ECO:0007669"/>
    <property type="project" value="TreeGrafter"/>
</dbReference>
<dbReference type="Proteomes" id="UP001497623">
    <property type="component" value="Unassembled WGS sequence"/>
</dbReference>
<sequence length="447" mass="50187">MAYSNTGITPLNGIQHQEKQKELLSFEEEGRTLSIEELQDLGDAALGLRVHVTAKDGSFIGVINLILPDCRRLALEKACNAKTGKKKMGLVMVFFHNIQTIMIIGEDKEARQRLLQDLYCEDQRGKQLLMKKLVPIHLADKEKDNLVDEDVLLGRVAPKGNCFGQSPSHEENENVELPTPPRIPRPSKWCIIDNLNESFQKALKFVQTENVVALGCEGPKLGRSGSLAWLSLATSSHIFLFDIAKLGKEAFTQGLAEILTESSIMKVMHDCRALEDLLHHQHGINLSNVFDTQACEIYVYMLNHRGAVPCYVSSLPSLLVRYLGLSPQHLFFSHVREECAESDESVWLERPLPSRLCEGLAQGVMYLRELRLALLDLVLVDLAQLTSIYVSSLRDKDSTTLHRLEPHVVPMEIQNLGRRSVSNSINVFDPFVSFSRSANKIPLNDKK</sequence>
<dbReference type="InterPro" id="IPR012337">
    <property type="entry name" value="RNaseH-like_sf"/>
</dbReference>
<dbReference type="SMART" id="SM00474">
    <property type="entry name" value="35EXOc"/>
    <property type="match status" value="1"/>
</dbReference>
<organism evidence="2 3">
    <name type="scientific">Meganyctiphanes norvegica</name>
    <name type="common">Northern krill</name>
    <name type="synonym">Thysanopoda norvegica</name>
    <dbReference type="NCBI Taxonomy" id="48144"/>
    <lineage>
        <taxon>Eukaryota</taxon>
        <taxon>Metazoa</taxon>
        <taxon>Ecdysozoa</taxon>
        <taxon>Arthropoda</taxon>
        <taxon>Crustacea</taxon>
        <taxon>Multicrustacea</taxon>
        <taxon>Malacostraca</taxon>
        <taxon>Eumalacostraca</taxon>
        <taxon>Eucarida</taxon>
        <taxon>Euphausiacea</taxon>
        <taxon>Euphausiidae</taxon>
        <taxon>Meganyctiphanes</taxon>
    </lineage>
</organism>